<keyword evidence="9" id="KW-1185">Reference proteome</keyword>
<reference evidence="8 9" key="1">
    <citation type="submission" date="2019-06" db="EMBL/GenBank/DDBJ databases">
        <title>Sequencing the genomes of 1000 actinobacteria strains.</title>
        <authorList>
            <person name="Klenk H.-P."/>
        </authorList>
    </citation>
    <scope>NUCLEOTIDE SEQUENCE [LARGE SCALE GENOMIC DNA]</scope>
    <source>
        <strain evidence="8 9">DSM 102200</strain>
    </source>
</reference>
<dbReference type="InterPro" id="IPR039425">
    <property type="entry name" value="RNA_pol_sigma-70-like"/>
</dbReference>
<dbReference type="SUPFAM" id="SSF88946">
    <property type="entry name" value="Sigma2 domain of RNA polymerase sigma factors"/>
    <property type="match status" value="1"/>
</dbReference>
<keyword evidence="4" id="KW-0238">DNA-binding</keyword>
<dbReference type="PANTHER" id="PTHR43133:SF8">
    <property type="entry name" value="RNA POLYMERASE SIGMA FACTOR HI_1459-RELATED"/>
    <property type="match status" value="1"/>
</dbReference>
<feature type="domain" description="RNA polymerase sigma factor 70 region 4 type 2" evidence="7">
    <location>
        <begin position="123"/>
        <end position="176"/>
    </location>
</feature>
<evidence type="ECO:0000256" key="1">
    <source>
        <dbReference type="ARBA" id="ARBA00010641"/>
    </source>
</evidence>
<evidence type="ECO:0000259" key="6">
    <source>
        <dbReference type="Pfam" id="PF04542"/>
    </source>
</evidence>
<sequence>MSDPHRDADLMLVRDAQAGDVAALGALFERYRPAMFAVALSVLGRPSDAEDAVQDAMLTALGRIRDLRDPGAVGPWLKMIARNCCRMHVRANLPVPVAERLPSPRLAMAADPALLVEDHAARDWVWHAVEQLSEPLRVVTLLRYFTRVRTYDQIGAICGIPVGTVRSRLSKARSTLARHLREAGAQAHADVDVITTARRREAEQVLLPGPREYAATLRDAWHPGLRTTWPDGRHTLGVDPVIELLDRSAGAGVEQRLTTVVASRQIVIWETDTLNPPEDPYHCPAGSAWLMWLDTGRVGRLRLFSEPHAA</sequence>
<dbReference type="CDD" id="cd06171">
    <property type="entry name" value="Sigma70_r4"/>
    <property type="match status" value="1"/>
</dbReference>
<dbReference type="Pfam" id="PF08281">
    <property type="entry name" value="Sigma70_r4_2"/>
    <property type="match status" value="1"/>
</dbReference>
<evidence type="ECO:0000256" key="3">
    <source>
        <dbReference type="ARBA" id="ARBA00023082"/>
    </source>
</evidence>
<dbReference type="EMBL" id="VFOZ01000001">
    <property type="protein sequence ID" value="TQL94803.1"/>
    <property type="molecule type" value="Genomic_DNA"/>
</dbReference>
<dbReference type="Gene3D" id="1.10.1740.10">
    <property type="match status" value="1"/>
</dbReference>
<dbReference type="Proteomes" id="UP000316096">
    <property type="component" value="Unassembled WGS sequence"/>
</dbReference>
<name>A0A543CCI2_9ACTN</name>
<dbReference type="AlphaFoldDB" id="A0A543CCI2"/>
<organism evidence="8 9">
    <name type="scientific">Actinoallomurus bryophytorum</name>
    <dbReference type="NCBI Taxonomy" id="1490222"/>
    <lineage>
        <taxon>Bacteria</taxon>
        <taxon>Bacillati</taxon>
        <taxon>Actinomycetota</taxon>
        <taxon>Actinomycetes</taxon>
        <taxon>Streptosporangiales</taxon>
        <taxon>Thermomonosporaceae</taxon>
        <taxon>Actinoallomurus</taxon>
    </lineage>
</organism>
<dbReference type="InterPro" id="IPR013249">
    <property type="entry name" value="RNA_pol_sigma70_r4_t2"/>
</dbReference>
<keyword evidence="5" id="KW-0804">Transcription</keyword>
<proteinExistence type="inferred from homology"/>
<dbReference type="RefSeq" id="WP_221639855.1">
    <property type="nucleotide sequence ID" value="NZ_VFOZ01000001.1"/>
</dbReference>
<keyword evidence="3" id="KW-0731">Sigma factor</keyword>
<accession>A0A543CCI2</accession>
<dbReference type="InterPro" id="IPR014284">
    <property type="entry name" value="RNA_pol_sigma-70_dom"/>
</dbReference>
<comment type="similarity">
    <text evidence="1">Belongs to the sigma-70 factor family. ECF subfamily.</text>
</comment>
<protein>
    <submittedName>
        <fullName evidence="8">RNA polymerase sigma-70 factor (ECF subfamily)</fullName>
    </submittedName>
</protein>
<dbReference type="GO" id="GO:0003677">
    <property type="term" value="F:DNA binding"/>
    <property type="evidence" value="ECO:0007669"/>
    <property type="project" value="UniProtKB-KW"/>
</dbReference>
<evidence type="ECO:0000313" key="9">
    <source>
        <dbReference type="Proteomes" id="UP000316096"/>
    </source>
</evidence>
<dbReference type="NCBIfam" id="TIGR02937">
    <property type="entry name" value="sigma70-ECF"/>
    <property type="match status" value="1"/>
</dbReference>
<dbReference type="InterPro" id="IPR013325">
    <property type="entry name" value="RNA_pol_sigma_r2"/>
</dbReference>
<dbReference type="Pfam" id="PF04542">
    <property type="entry name" value="Sigma70_r2"/>
    <property type="match status" value="1"/>
</dbReference>
<evidence type="ECO:0000259" key="7">
    <source>
        <dbReference type="Pfam" id="PF08281"/>
    </source>
</evidence>
<evidence type="ECO:0000256" key="4">
    <source>
        <dbReference type="ARBA" id="ARBA00023125"/>
    </source>
</evidence>
<comment type="caution">
    <text evidence="8">The sequence shown here is derived from an EMBL/GenBank/DDBJ whole genome shotgun (WGS) entry which is preliminary data.</text>
</comment>
<evidence type="ECO:0000256" key="5">
    <source>
        <dbReference type="ARBA" id="ARBA00023163"/>
    </source>
</evidence>
<keyword evidence="2" id="KW-0805">Transcription regulation</keyword>
<dbReference type="GO" id="GO:0006352">
    <property type="term" value="P:DNA-templated transcription initiation"/>
    <property type="evidence" value="ECO:0007669"/>
    <property type="project" value="InterPro"/>
</dbReference>
<feature type="domain" description="RNA polymerase sigma-70 region 2" evidence="6">
    <location>
        <begin position="27"/>
        <end position="91"/>
    </location>
</feature>
<evidence type="ECO:0000313" key="8">
    <source>
        <dbReference type="EMBL" id="TQL94803.1"/>
    </source>
</evidence>
<dbReference type="InterPro" id="IPR007627">
    <property type="entry name" value="RNA_pol_sigma70_r2"/>
</dbReference>
<dbReference type="GO" id="GO:0016987">
    <property type="term" value="F:sigma factor activity"/>
    <property type="evidence" value="ECO:0007669"/>
    <property type="project" value="UniProtKB-KW"/>
</dbReference>
<dbReference type="InterPro" id="IPR013324">
    <property type="entry name" value="RNA_pol_sigma_r3/r4-like"/>
</dbReference>
<dbReference type="Gene3D" id="1.10.10.10">
    <property type="entry name" value="Winged helix-like DNA-binding domain superfamily/Winged helix DNA-binding domain"/>
    <property type="match status" value="1"/>
</dbReference>
<evidence type="ECO:0000256" key="2">
    <source>
        <dbReference type="ARBA" id="ARBA00023015"/>
    </source>
</evidence>
<gene>
    <name evidence="8" type="ORF">FB559_0285</name>
</gene>
<dbReference type="PANTHER" id="PTHR43133">
    <property type="entry name" value="RNA POLYMERASE ECF-TYPE SIGMA FACTO"/>
    <property type="match status" value="1"/>
</dbReference>
<dbReference type="SUPFAM" id="SSF88659">
    <property type="entry name" value="Sigma3 and sigma4 domains of RNA polymerase sigma factors"/>
    <property type="match status" value="1"/>
</dbReference>
<dbReference type="InterPro" id="IPR036388">
    <property type="entry name" value="WH-like_DNA-bd_sf"/>
</dbReference>